<dbReference type="GO" id="GO:0006955">
    <property type="term" value="P:immune response"/>
    <property type="evidence" value="ECO:0007669"/>
    <property type="project" value="TreeGrafter"/>
</dbReference>
<evidence type="ECO:0000313" key="4">
    <source>
        <dbReference type="Proteomes" id="UP000823561"/>
    </source>
</evidence>
<evidence type="ECO:0000313" key="3">
    <source>
        <dbReference type="EMBL" id="KAG5272593.1"/>
    </source>
</evidence>
<dbReference type="Proteomes" id="UP000823561">
    <property type="component" value="Chromosome 12"/>
</dbReference>
<dbReference type="PANTHER" id="PTHR14241:SF1">
    <property type="entry name" value="INTERFERON-INDUCED PROTEIN 44-RELATED"/>
    <property type="match status" value="1"/>
</dbReference>
<comment type="caution">
    <text evidence="3">The sequence shown here is derived from an EMBL/GenBank/DDBJ whole genome shotgun (WGS) entry which is preliminary data.</text>
</comment>
<organism evidence="3 4">
    <name type="scientific">Alosa alosa</name>
    <name type="common">allis shad</name>
    <dbReference type="NCBI Taxonomy" id="278164"/>
    <lineage>
        <taxon>Eukaryota</taxon>
        <taxon>Metazoa</taxon>
        <taxon>Chordata</taxon>
        <taxon>Craniata</taxon>
        <taxon>Vertebrata</taxon>
        <taxon>Euteleostomi</taxon>
        <taxon>Actinopterygii</taxon>
        <taxon>Neopterygii</taxon>
        <taxon>Teleostei</taxon>
        <taxon>Clupei</taxon>
        <taxon>Clupeiformes</taxon>
        <taxon>Clupeoidei</taxon>
        <taxon>Clupeidae</taxon>
        <taxon>Alosa</taxon>
    </lineage>
</organism>
<dbReference type="GO" id="GO:0003007">
    <property type="term" value="P:heart morphogenesis"/>
    <property type="evidence" value="ECO:0007669"/>
    <property type="project" value="UniProtKB-ARBA"/>
</dbReference>
<dbReference type="InterPro" id="IPR036179">
    <property type="entry name" value="Ig-like_dom_sf"/>
</dbReference>
<dbReference type="PANTHER" id="PTHR14241">
    <property type="entry name" value="INTERFERON-INDUCED PROTEIN 44"/>
    <property type="match status" value="1"/>
</dbReference>
<dbReference type="InterPro" id="IPR013098">
    <property type="entry name" value="Ig_I-set"/>
</dbReference>
<dbReference type="Pfam" id="PF07679">
    <property type="entry name" value="I-set"/>
    <property type="match status" value="1"/>
</dbReference>
<name>A0AAV6GC17_9TELE</name>
<dbReference type="FunFam" id="2.60.40.10:FF:000107">
    <property type="entry name" value="Myosin, light chain kinase a"/>
    <property type="match status" value="1"/>
</dbReference>
<evidence type="ECO:0000256" key="1">
    <source>
        <dbReference type="ARBA" id="ARBA00023319"/>
    </source>
</evidence>
<dbReference type="Gene3D" id="3.40.50.300">
    <property type="entry name" value="P-loop containing nucleotide triphosphate hydrolases"/>
    <property type="match status" value="1"/>
</dbReference>
<dbReference type="InterPro" id="IPR027417">
    <property type="entry name" value="P-loop_NTPase"/>
</dbReference>
<dbReference type="AlphaFoldDB" id="A0AAV6GC17"/>
<dbReference type="PROSITE" id="PS50835">
    <property type="entry name" value="IG_LIKE"/>
    <property type="match status" value="1"/>
</dbReference>
<keyword evidence="4" id="KW-1185">Reference proteome</keyword>
<proteinExistence type="predicted"/>
<protein>
    <recommendedName>
        <fullName evidence="2">Ig-like domain-containing protein</fullName>
    </recommendedName>
</protein>
<dbReference type="SMART" id="SM00409">
    <property type="entry name" value="IG"/>
    <property type="match status" value="1"/>
</dbReference>
<sequence length="370" mass="41362">MGSSLPKPEFQSHICDKKVKREEDIVFRCEANTDQLEVIWEKNGQRLYDGDRVSISKSGKDLSLTISKAKEEDEGKYTITLRNDKGTASESASVSLPQFDRDWRTINWGKSVSVKKSLQEYKLSGQGPKHLRFLLHGPVGAGKSSIINSINSIFQDQVKVGALAAATSSDLSFTKVYKTWQIKDKQMGLLPFVFSDIMGLEKLDGGIHTDDIISILEGHIQENYKFNSTSPLSKEDTSYNSSPTLDDKVHCLVSVLSANTIHLREENDDLMKKMRDVREHASGLGIPQVVFMTHVDLVCPLVKDNLNNTYSSKSIKNKMEVCSNTLGVPMNCIFPVKNYHEEIHLNDNVNCLILNALKQAVAFADDYVSN</sequence>
<dbReference type="InterPro" id="IPR003599">
    <property type="entry name" value="Ig_sub"/>
</dbReference>
<dbReference type="InterPro" id="IPR013783">
    <property type="entry name" value="Ig-like_fold"/>
</dbReference>
<dbReference type="GO" id="GO:0055013">
    <property type="term" value="P:cardiac muscle cell development"/>
    <property type="evidence" value="ECO:0007669"/>
    <property type="project" value="UniProtKB-ARBA"/>
</dbReference>
<keyword evidence="1" id="KW-0393">Immunoglobulin domain</keyword>
<evidence type="ECO:0000259" key="2">
    <source>
        <dbReference type="PROSITE" id="PS50835"/>
    </source>
</evidence>
<dbReference type="EMBL" id="JADWDJ010000012">
    <property type="protein sequence ID" value="KAG5272593.1"/>
    <property type="molecule type" value="Genomic_DNA"/>
</dbReference>
<dbReference type="SUPFAM" id="SSF48726">
    <property type="entry name" value="Immunoglobulin"/>
    <property type="match status" value="1"/>
</dbReference>
<dbReference type="InterPro" id="IPR007110">
    <property type="entry name" value="Ig-like_dom"/>
</dbReference>
<feature type="domain" description="Ig-like" evidence="2">
    <location>
        <begin position="8"/>
        <end position="95"/>
    </location>
</feature>
<accession>A0AAV6GC17</accession>
<dbReference type="Gene3D" id="2.60.40.10">
    <property type="entry name" value="Immunoglobulins"/>
    <property type="match status" value="1"/>
</dbReference>
<dbReference type="SUPFAM" id="SSF52540">
    <property type="entry name" value="P-loop containing nucleoside triphosphate hydrolases"/>
    <property type="match status" value="1"/>
</dbReference>
<reference evidence="3" key="1">
    <citation type="submission" date="2020-10" db="EMBL/GenBank/DDBJ databases">
        <title>Chromosome-scale genome assembly of the Allis shad, Alosa alosa.</title>
        <authorList>
            <person name="Margot Z."/>
            <person name="Christophe K."/>
            <person name="Cabau C."/>
            <person name="Louis A."/>
            <person name="Berthelot C."/>
            <person name="Parey E."/>
            <person name="Roest Crollius H."/>
            <person name="Montfort J."/>
            <person name="Robinson-Rechavi M."/>
            <person name="Bucao C."/>
            <person name="Bouchez O."/>
            <person name="Gislard M."/>
            <person name="Lluch J."/>
            <person name="Milhes M."/>
            <person name="Lampietro C."/>
            <person name="Lopez Roques C."/>
            <person name="Donnadieu C."/>
            <person name="Braasch I."/>
            <person name="Desvignes T."/>
            <person name="Postlethwait J."/>
            <person name="Bobe J."/>
            <person name="Guiguen Y."/>
        </authorList>
    </citation>
    <scope>NUCLEOTIDE SEQUENCE</scope>
    <source>
        <strain evidence="3">M-15738</strain>
        <tissue evidence="3">Blood</tissue>
    </source>
</reference>
<gene>
    <name evidence="3" type="ORF">AALO_G00167240</name>
</gene>